<dbReference type="EMBL" id="BOPH01000152">
    <property type="protein sequence ID" value="GIJ75288.1"/>
    <property type="molecule type" value="Genomic_DNA"/>
</dbReference>
<dbReference type="InterPro" id="IPR011251">
    <property type="entry name" value="Luciferase-like_dom"/>
</dbReference>
<protein>
    <recommendedName>
        <fullName evidence="2">Luciferase-like domain-containing protein</fullName>
    </recommendedName>
</protein>
<dbReference type="Gene3D" id="3.20.20.30">
    <property type="entry name" value="Luciferase-like domain"/>
    <property type="match status" value="1"/>
</dbReference>
<dbReference type="SUPFAM" id="SSF51679">
    <property type="entry name" value="Bacterial luciferase-like"/>
    <property type="match status" value="1"/>
</dbReference>
<accession>A0A8J4A5I7</accession>
<organism evidence="3 4">
    <name type="scientific">Virgisporangium ochraceum</name>
    <dbReference type="NCBI Taxonomy" id="65505"/>
    <lineage>
        <taxon>Bacteria</taxon>
        <taxon>Bacillati</taxon>
        <taxon>Actinomycetota</taxon>
        <taxon>Actinomycetes</taxon>
        <taxon>Micromonosporales</taxon>
        <taxon>Micromonosporaceae</taxon>
        <taxon>Virgisporangium</taxon>
    </lineage>
</organism>
<proteinExistence type="predicted"/>
<evidence type="ECO:0000259" key="2">
    <source>
        <dbReference type="Pfam" id="PF00296"/>
    </source>
</evidence>
<comment type="caution">
    <text evidence="3">The sequence shown here is derived from an EMBL/GenBank/DDBJ whole genome shotgun (WGS) entry which is preliminary data.</text>
</comment>
<evidence type="ECO:0000313" key="4">
    <source>
        <dbReference type="Proteomes" id="UP000635606"/>
    </source>
</evidence>
<dbReference type="Proteomes" id="UP000635606">
    <property type="component" value="Unassembled WGS sequence"/>
</dbReference>
<dbReference type="RefSeq" id="WP_239161084.1">
    <property type="nucleotide sequence ID" value="NZ_BOPH01000152.1"/>
</dbReference>
<feature type="region of interest" description="Disordered" evidence="1">
    <location>
        <begin position="80"/>
        <end position="122"/>
    </location>
</feature>
<name>A0A8J4A5I7_9ACTN</name>
<reference evidence="3" key="1">
    <citation type="submission" date="2021-01" db="EMBL/GenBank/DDBJ databases">
        <title>Whole genome shotgun sequence of Virgisporangium ochraceum NBRC 16418.</title>
        <authorList>
            <person name="Komaki H."/>
            <person name="Tamura T."/>
        </authorList>
    </citation>
    <scope>NUCLEOTIDE SEQUENCE</scope>
    <source>
        <strain evidence="3">NBRC 16418</strain>
    </source>
</reference>
<dbReference type="Pfam" id="PF00296">
    <property type="entry name" value="Bac_luciferase"/>
    <property type="match status" value="1"/>
</dbReference>
<evidence type="ECO:0000313" key="3">
    <source>
        <dbReference type="EMBL" id="GIJ75288.1"/>
    </source>
</evidence>
<keyword evidence="4" id="KW-1185">Reference proteome</keyword>
<feature type="compositionally biased region" description="Low complexity" evidence="1">
    <location>
        <begin position="83"/>
        <end position="100"/>
    </location>
</feature>
<dbReference type="InterPro" id="IPR036661">
    <property type="entry name" value="Luciferase-like_sf"/>
</dbReference>
<feature type="domain" description="Luciferase-like" evidence="2">
    <location>
        <begin position="18"/>
        <end position="77"/>
    </location>
</feature>
<evidence type="ECO:0000256" key="1">
    <source>
        <dbReference type="SAM" id="MobiDB-lite"/>
    </source>
</evidence>
<dbReference type="AlphaFoldDB" id="A0A8J4A5I7"/>
<gene>
    <name evidence="3" type="ORF">Voc01_102050</name>
</gene>
<sequence length="122" mass="13259">MRLTGLGIWTAQFDFHPADVVRDAVQELEALGYDSLWIGENVGREPVSQSAILLVATRRITIATGVLNLWARDPLSTFAAQLPSPRRTPTASSSDSASATHGWSTTRDNYPTAGRYKPSVTT</sequence>
<dbReference type="GO" id="GO:0016705">
    <property type="term" value="F:oxidoreductase activity, acting on paired donors, with incorporation or reduction of molecular oxygen"/>
    <property type="evidence" value="ECO:0007669"/>
    <property type="project" value="InterPro"/>
</dbReference>